<name>B0SV23_CAUSK</name>
<reference evidence="1" key="1">
    <citation type="submission" date="2008-01" db="EMBL/GenBank/DDBJ databases">
        <title>Complete sequence of chromosome of Caulobacter sp. K31.</title>
        <authorList>
            <consortium name="US DOE Joint Genome Institute"/>
            <person name="Copeland A."/>
            <person name="Lucas S."/>
            <person name="Lapidus A."/>
            <person name="Barry K."/>
            <person name="Glavina del Rio T."/>
            <person name="Dalin E."/>
            <person name="Tice H."/>
            <person name="Pitluck S."/>
            <person name="Bruce D."/>
            <person name="Goodwin L."/>
            <person name="Thompson L.S."/>
            <person name="Brettin T."/>
            <person name="Detter J.C."/>
            <person name="Han C."/>
            <person name="Schmutz J."/>
            <person name="Larimer F."/>
            <person name="Land M."/>
            <person name="Hauser L."/>
            <person name="Kyrpides N."/>
            <person name="Kim E."/>
            <person name="Stephens C."/>
            <person name="Richardson P."/>
        </authorList>
    </citation>
    <scope>NUCLEOTIDE SEQUENCE [LARGE SCALE GENOMIC DNA]</scope>
    <source>
        <strain evidence="1">K31</strain>
    </source>
</reference>
<dbReference type="InterPro" id="IPR006279">
    <property type="entry name" value="SoxD"/>
</dbReference>
<organism evidence="1">
    <name type="scientific">Caulobacter sp. (strain K31)</name>
    <dbReference type="NCBI Taxonomy" id="366602"/>
    <lineage>
        <taxon>Bacteria</taxon>
        <taxon>Pseudomonadati</taxon>
        <taxon>Pseudomonadota</taxon>
        <taxon>Alphaproteobacteria</taxon>
        <taxon>Caulobacterales</taxon>
        <taxon>Caulobacteraceae</taxon>
        <taxon>Caulobacter</taxon>
    </lineage>
</organism>
<sequence>MPNRTFTEAGQNMRIDCPYCGPRDSGEFVYRGDAKPRRPDASDAEAFVDYVYLRENVAGSMDEHWYHLNGCRQWLTVRRDTLSHEIQSSRLSQERGS</sequence>
<dbReference type="AlphaFoldDB" id="B0SV23"/>
<gene>
    <name evidence="1" type="ordered locus">Caul_2365</name>
</gene>
<dbReference type="STRING" id="366602.Caul_2365"/>
<protein>
    <submittedName>
        <fullName evidence="1">Sarcosine oxidase delta subunit heterotetrameric</fullName>
    </submittedName>
</protein>
<dbReference type="EMBL" id="CP000927">
    <property type="protein sequence ID" value="ABZ71492.1"/>
    <property type="molecule type" value="Genomic_DNA"/>
</dbReference>
<proteinExistence type="predicted"/>
<evidence type="ECO:0000313" key="1">
    <source>
        <dbReference type="EMBL" id="ABZ71492.1"/>
    </source>
</evidence>
<dbReference type="HOGENOM" id="CLU_156359_1_1_5"/>
<dbReference type="GO" id="GO:0046653">
    <property type="term" value="P:tetrahydrofolate metabolic process"/>
    <property type="evidence" value="ECO:0007669"/>
    <property type="project" value="InterPro"/>
</dbReference>
<dbReference type="Gene3D" id="3.30.2270.10">
    <property type="entry name" value="Folate-binding superfamily"/>
    <property type="match status" value="1"/>
</dbReference>
<dbReference type="InterPro" id="IPR038561">
    <property type="entry name" value="SoxD_sf"/>
</dbReference>
<accession>B0SV23</accession>
<dbReference type="KEGG" id="cak:Caul_2365"/>
<dbReference type="GO" id="GO:0008115">
    <property type="term" value="F:sarcosine oxidase activity"/>
    <property type="evidence" value="ECO:0007669"/>
    <property type="project" value="InterPro"/>
</dbReference>
<dbReference type="Pfam" id="PF04267">
    <property type="entry name" value="SoxD"/>
    <property type="match status" value="1"/>
</dbReference>
<dbReference type="eggNOG" id="COG4311">
    <property type="taxonomic scope" value="Bacteria"/>
</dbReference>